<dbReference type="InterPro" id="IPR044730">
    <property type="entry name" value="RNase_H-like_dom_plant"/>
</dbReference>
<dbReference type="Proteomes" id="UP000554482">
    <property type="component" value="Unassembled WGS sequence"/>
</dbReference>
<dbReference type="InterPro" id="IPR053151">
    <property type="entry name" value="RNase_H-like"/>
</dbReference>
<proteinExistence type="predicted"/>
<dbReference type="GO" id="GO:0003676">
    <property type="term" value="F:nucleic acid binding"/>
    <property type="evidence" value="ECO:0007669"/>
    <property type="project" value="InterPro"/>
</dbReference>
<accession>A0A7J6X292</accession>
<dbReference type="GO" id="GO:0004523">
    <property type="term" value="F:RNA-DNA hybrid ribonuclease activity"/>
    <property type="evidence" value="ECO:0007669"/>
    <property type="project" value="InterPro"/>
</dbReference>
<dbReference type="EMBL" id="JABWDY010007135">
    <property type="protein sequence ID" value="KAF5203197.1"/>
    <property type="molecule type" value="Genomic_DNA"/>
</dbReference>
<protein>
    <recommendedName>
        <fullName evidence="1">RNase H type-1 domain-containing protein</fullName>
    </recommendedName>
</protein>
<feature type="domain" description="RNase H type-1" evidence="1">
    <location>
        <begin position="104"/>
        <end position="231"/>
    </location>
</feature>
<dbReference type="Gene3D" id="3.30.420.10">
    <property type="entry name" value="Ribonuclease H-like superfamily/Ribonuclease H"/>
    <property type="match status" value="1"/>
</dbReference>
<gene>
    <name evidence="2" type="ORF">FRX31_007220</name>
</gene>
<evidence type="ECO:0000313" key="3">
    <source>
        <dbReference type="Proteomes" id="UP000554482"/>
    </source>
</evidence>
<dbReference type="InterPro" id="IPR012337">
    <property type="entry name" value="RNaseH-like_sf"/>
</dbReference>
<dbReference type="CDD" id="cd06222">
    <property type="entry name" value="RNase_H_like"/>
    <property type="match status" value="1"/>
</dbReference>
<reference evidence="2 3" key="1">
    <citation type="submission" date="2020-06" db="EMBL/GenBank/DDBJ databases">
        <title>Transcriptomic and genomic resources for Thalictrum thalictroides and T. hernandezii: Facilitating candidate gene discovery in an emerging model plant lineage.</title>
        <authorList>
            <person name="Arias T."/>
            <person name="Riano-Pachon D.M."/>
            <person name="Di Stilio V.S."/>
        </authorList>
    </citation>
    <scope>NUCLEOTIDE SEQUENCE [LARGE SCALE GENOMIC DNA]</scope>
    <source>
        <strain evidence="3">cv. WT478/WT964</strain>
        <tissue evidence="2">Leaves</tissue>
    </source>
</reference>
<dbReference type="PANTHER" id="PTHR47723:SF19">
    <property type="entry name" value="POLYNUCLEOTIDYL TRANSFERASE, RIBONUCLEASE H-LIKE SUPERFAMILY PROTEIN"/>
    <property type="match status" value="1"/>
</dbReference>
<dbReference type="PROSITE" id="PS50879">
    <property type="entry name" value="RNASE_H_1"/>
    <property type="match status" value="1"/>
</dbReference>
<organism evidence="2 3">
    <name type="scientific">Thalictrum thalictroides</name>
    <name type="common">Rue-anemone</name>
    <name type="synonym">Anemone thalictroides</name>
    <dbReference type="NCBI Taxonomy" id="46969"/>
    <lineage>
        <taxon>Eukaryota</taxon>
        <taxon>Viridiplantae</taxon>
        <taxon>Streptophyta</taxon>
        <taxon>Embryophyta</taxon>
        <taxon>Tracheophyta</taxon>
        <taxon>Spermatophyta</taxon>
        <taxon>Magnoliopsida</taxon>
        <taxon>Ranunculales</taxon>
        <taxon>Ranunculaceae</taxon>
        <taxon>Thalictroideae</taxon>
        <taxon>Thalictrum</taxon>
    </lineage>
</organism>
<dbReference type="InterPro" id="IPR002156">
    <property type="entry name" value="RNaseH_domain"/>
</dbReference>
<dbReference type="InterPro" id="IPR036397">
    <property type="entry name" value="RNaseH_sf"/>
</dbReference>
<dbReference type="AlphaFoldDB" id="A0A7J6X292"/>
<dbReference type="OrthoDB" id="1305860at2759"/>
<comment type="caution">
    <text evidence="2">The sequence shown here is derived from an EMBL/GenBank/DDBJ whole genome shotgun (WGS) entry which is preliminary data.</text>
</comment>
<name>A0A7J6X292_THATH</name>
<dbReference type="Pfam" id="PF13456">
    <property type="entry name" value="RVT_3"/>
    <property type="match status" value="1"/>
</dbReference>
<sequence length="264" mass="29883">METFHDDYKAVLAQIQDDIICAKSLVFHEKGWVFGTLYLYPNSCQHSMGTVEREMQKKAFRLSKFFIPSTRSSDSFSQVALSLGILPNDPPVKPPILVYWTRPPDNWVALNTDGAACNNHAAGGGIVRYRRGVHLANFFTYYGNGTNNEAESRAILEGISLCKSLGYCNILILTDSNLCFKWFSKVFKIPWPLRVWWKKIWDIAASCQVTIEHTYREGNYAADHLASLGIKHRGDGAANCQVDNKFKQILVGDSLNIPNIRFRQ</sequence>
<evidence type="ECO:0000259" key="1">
    <source>
        <dbReference type="PROSITE" id="PS50879"/>
    </source>
</evidence>
<dbReference type="PANTHER" id="PTHR47723">
    <property type="entry name" value="OS05G0353850 PROTEIN"/>
    <property type="match status" value="1"/>
</dbReference>
<dbReference type="SUPFAM" id="SSF53098">
    <property type="entry name" value="Ribonuclease H-like"/>
    <property type="match status" value="1"/>
</dbReference>
<evidence type="ECO:0000313" key="2">
    <source>
        <dbReference type="EMBL" id="KAF5203197.1"/>
    </source>
</evidence>
<keyword evidence="3" id="KW-1185">Reference proteome</keyword>